<accession>A0AAE3MI65</accession>
<dbReference type="SUPFAM" id="SSF51230">
    <property type="entry name" value="Single hybrid motif"/>
    <property type="match status" value="1"/>
</dbReference>
<dbReference type="PANTHER" id="PTHR45266">
    <property type="entry name" value="OXALOACETATE DECARBOXYLASE ALPHA CHAIN"/>
    <property type="match status" value="1"/>
</dbReference>
<evidence type="ECO:0000256" key="1">
    <source>
        <dbReference type="ARBA" id="ARBA00023267"/>
    </source>
</evidence>
<keyword evidence="1" id="KW-0092">Biotin</keyword>
<sequence>MPLELKIKDRVAKIEVLEQNGQQYRVVIGGKEYDLDVVQVEASVYSVLYQGQSINLELIEGKTPNLYKINTRTDHFEVEVVDPVSRYKQSKTSGNEKREQLIEAPMPGRIVKIMVKEGDEIREGETAIIVSAMKMESEYKAQVSGLVKKVFVKEGDTVEGGAALIEIKPVANDN</sequence>
<dbReference type="InterPro" id="IPR011053">
    <property type="entry name" value="Single_hybrid_motif"/>
</dbReference>
<keyword evidence="4" id="KW-1185">Reference proteome</keyword>
<dbReference type="EMBL" id="JAPDPI010000074">
    <property type="protein sequence ID" value="MCW3807974.1"/>
    <property type="molecule type" value="Genomic_DNA"/>
</dbReference>
<dbReference type="InterPro" id="IPR000089">
    <property type="entry name" value="Biotin_lipoyl"/>
</dbReference>
<feature type="domain" description="Lipoyl-binding" evidence="2">
    <location>
        <begin position="93"/>
        <end position="168"/>
    </location>
</feature>
<dbReference type="PROSITE" id="PS50968">
    <property type="entry name" value="BIOTINYL_LIPOYL"/>
    <property type="match status" value="1"/>
</dbReference>
<dbReference type="Proteomes" id="UP001207408">
    <property type="component" value="Unassembled WGS sequence"/>
</dbReference>
<dbReference type="Pfam" id="PF00364">
    <property type="entry name" value="Biotin_lipoyl"/>
    <property type="match status" value="1"/>
</dbReference>
<evidence type="ECO:0000259" key="2">
    <source>
        <dbReference type="PROSITE" id="PS50968"/>
    </source>
</evidence>
<proteinExistence type="predicted"/>
<dbReference type="PANTHER" id="PTHR45266:SF3">
    <property type="entry name" value="OXALOACETATE DECARBOXYLASE ALPHA CHAIN"/>
    <property type="match status" value="1"/>
</dbReference>
<organism evidence="3 4">
    <name type="scientific">Plebeiibacterium marinum</name>
    <dbReference type="NCBI Taxonomy" id="2992111"/>
    <lineage>
        <taxon>Bacteria</taxon>
        <taxon>Pseudomonadati</taxon>
        <taxon>Bacteroidota</taxon>
        <taxon>Bacteroidia</taxon>
        <taxon>Marinilabiliales</taxon>
        <taxon>Marinilabiliaceae</taxon>
        <taxon>Plebeiibacterium</taxon>
    </lineage>
</organism>
<dbReference type="AlphaFoldDB" id="A0AAE3MI65"/>
<dbReference type="Gene3D" id="2.40.50.100">
    <property type="match status" value="1"/>
</dbReference>
<dbReference type="FunFam" id="2.40.50.100:FF:000003">
    <property type="entry name" value="Acetyl-CoA carboxylase biotin carboxyl carrier protein"/>
    <property type="match status" value="1"/>
</dbReference>
<dbReference type="InterPro" id="IPR050709">
    <property type="entry name" value="Biotin_Carboxyl_Carrier/Decarb"/>
</dbReference>
<reference evidence="3" key="1">
    <citation type="submission" date="2022-10" db="EMBL/GenBank/DDBJ databases">
        <authorList>
            <person name="Yu W.X."/>
        </authorList>
    </citation>
    <scope>NUCLEOTIDE SEQUENCE</scope>
    <source>
        <strain evidence="3">D04</strain>
    </source>
</reference>
<evidence type="ECO:0000313" key="3">
    <source>
        <dbReference type="EMBL" id="MCW3807974.1"/>
    </source>
</evidence>
<protein>
    <submittedName>
        <fullName evidence="3">Biotin/lipoyl-binding protein</fullName>
    </submittedName>
</protein>
<gene>
    <name evidence="3" type="ORF">OM074_20290</name>
</gene>
<dbReference type="RefSeq" id="WP_301202486.1">
    <property type="nucleotide sequence ID" value="NZ_JAPDPI010000074.1"/>
</dbReference>
<name>A0AAE3MI65_9BACT</name>
<dbReference type="CDD" id="cd06850">
    <property type="entry name" value="biotinyl_domain"/>
    <property type="match status" value="1"/>
</dbReference>
<evidence type="ECO:0000313" key="4">
    <source>
        <dbReference type="Proteomes" id="UP001207408"/>
    </source>
</evidence>
<comment type="caution">
    <text evidence="3">The sequence shown here is derived from an EMBL/GenBank/DDBJ whole genome shotgun (WGS) entry which is preliminary data.</text>
</comment>